<sequence>MNSIPKAVVIFSGGQDSTTCLFQAIQEFGVENVEVVTFQYGQRHAIELEKAAWIAKDLGVKQTLIDTSVIKAITSNAMMEVREIKQEGNTPNTFVDGRNALFLLYTAIYAKGQDIQTIFTGVCETDFSGYPDCRDVFVKSMNVTLNLAMDYNFNIRTPLMYLTKKQTWALADKLGAFDYIRQHTHTCYLGVEGGCHTCPSCILREKGLNEYLSEKTSGQKNV</sequence>
<dbReference type="CDD" id="cd01995">
    <property type="entry name" value="QueC-like"/>
    <property type="match status" value="1"/>
</dbReference>
<feature type="binding site" evidence="11">
    <location>
        <begin position="11"/>
        <end position="21"/>
    </location>
    <ligand>
        <name>ATP</name>
        <dbReference type="ChEBI" id="CHEBI:30616"/>
    </ligand>
</feature>
<dbReference type="Proteomes" id="UP000005467">
    <property type="component" value="Unassembled WGS sequence"/>
</dbReference>
<name>E8KIR2_9PAST</name>
<proteinExistence type="inferred from homology"/>
<dbReference type="PANTHER" id="PTHR42914:SF1">
    <property type="entry name" value="7-CYANO-7-DEAZAGUANINE SYNTHASE"/>
    <property type="match status" value="1"/>
</dbReference>
<dbReference type="UniPathway" id="UPA00391"/>
<evidence type="ECO:0000313" key="12">
    <source>
        <dbReference type="EMBL" id="EFX91232.1"/>
    </source>
</evidence>
<keyword evidence="7 11" id="KW-0067">ATP-binding</keyword>
<evidence type="ECO:0000256" key="6">
    <source>
        <dbReference type="ARBA" id="ARBA00022833"/>
    </source>
</evidence>
<comment type="pathway">
    <text evidence="1 11">Purine metabolism; 7-cyano-7-deazaguanine biosynthesis.</text>
</comment>
<keyword evidence="13" id="KW-1185">Reference proteome</keyword>
<dbReference type="Gene3D" id="3.40.50.620">
    <property type="entry name" value="HUPs"/>
    <property type="match status" value="1"/>
</dbReference>
<comment type="function">
    <text evidence="11">Catalyzes the ATP-dependent conversion of 7-carboxy-7-deazaguanine (CDG) to 7-cyano-7-deazaguanine (preQ(0)).</text>
</comment>
<feature type="binding site" evidence="11">
    <location>
        <position position="195"/>
    </location>
    <ligand>
        <name>Zn(2+)</name>
        <dbReference type="ChEBI" id="CHEBI:29105"/>
    </ligand>
</feature>
<evidence type="ECO:0000256" key="1">
    <source>
        <dbReference type="ARBA" id="ARBA00005061"/>
    </source>
</evidence>
<evidence type="ECO:0000256" key="10">
    <source>
        <dbReference type="ARBA" id="ARBA00047890"/>
    </source>
</evidence>
<evidence type="ECO:0000256" key="9">
    <source>
        <dbReference type="ARBA" id="ARBA00039149"/>
    </source>
</evidence>
<evidence type="ECO:0000256" key="7">
    <source>
        <dbReference type="ARBA" id="ARBA00022840"/>
    </source>
</evidence>
<dbReference type="SUPFAM" id="SSF52402">
    <property type="entry name" value="Adenine nucleotide alpha hydrolases-like"/>
    <property type="match status" value="1"/>
</dbReference>
<keyword evidence="4 11" id="KW-0547">Nucleotide-binding</keyword>
<dbReference type="EC" id="6.3.4.20" evidence="9 11"/>
<dbReference type="NCBIfam" id="TIGR00364">
    <property type="entry name" value="7-cyano-7-deazaguanine synthase QueC"/>
    <property type="match status" value="1"/>
</dbReference>
<evidence type="ECO:0000256" key="11">
    <source>
        <dbReference type="HAMAP-Rule" id="MF_01633"/>
    </source>
</evidence>
<keyword evidence="6 11" id="KW-0862">Zinc</keyword>
<evidence type="ECO:0000256" key="2">
    <source>
        <dbReference type="ARBA" id="ARBA00022598"/>
    </source>
</evidence>
<dbReference type="HOGENOM" id="CLU_081854_0_0_6"/>
<dbReference type="GO" id="GO:0005524">
    <property type="term" value="F:ATP binding"/>
    <property type="evidence" value="ECO:0007669"/>
    <property type="project" value="UniProtKB-UniRule"/>
</dbReference>
<dbReference type="GO" id="GO:0016879">
    <property type="term" value="F:ligase activity, forming carbon-nitrogen bonds"/>
    <property type="evidence" value="ECO:0007669"/>
    <property type="project" value="UniProtKB-UniRule"/>
</dbReference>
<feature type="binding site" evidence="11">
    <location>
        <position position="198"/>
    </location>
    <ligand>
        <name>Zn(2+)</name>
        <dbReference type="ChEBI" id="CHEBI:29105"/>
    </ligand>
</feature>
<evidence type="ECO:0000256" key="8">
    <source>
        <dbReference type="ARBA" id="ARBA00037993"/>
    </source>
</evidence>
<dbReference type="InterPro" id="IPR014729">
    <property type="entry name" value="Rossmann-like_a/b/a_fold"/>
</dbReference>
<keyword evidence="5 11" id="KW-0671">Queuosine biosynthesis</keyword>
<dbReference type="GO" id="GO:0008616">
    <property type="term" value="P:tRNA queuosine(34) biosynthetic process"/>
    <property type="evidence" value="ECO:0007669"/>
    <property type="project" value="UniProtKB-UniRule"/>
</dbReference>
<evidence type="ECO:0000313" key="13">
    <source>
        <dbReference type="Proteomes" id="UP000005467"/>
    </source>
</evidence>
<evidence type="ECO:0000256" key="4">
    <source>
        <dbReference type="ARBA" id="ARBA00022741"/>
    </source>
</evidence>
<dbReference type="EMBL" id="AEVG01000117">
    <property type="protein sequence ID" value="EFX91232.1"/>
    <property type="molecule type" value="Genomic_DNA"/>
</dbReference>
<evidence type="ECO:0000256" key="5">
    <source>
        <dbReference type="ARBA" id="ARBA00022785"/>
    </source>
</evidence>
<gene>
    <name evidence="11" type="primary">queC</name>
    <name evidence="12" type="ORF">HMPREF0027_1729</name>
</gene>
<dbReference type="PIRSF" id="PIRSF006293">
    <property type="entry name" value="ExsB"/>
    <property type="match status" value="1"/>
</dbReference>
<keyword evidence="3 11" id="KW-0479">Metal-binding</keyword>
<comment type="caution">
    <text evidence="12">The sequence shown here is derived from an EMBL/GenBank/DDBJ whole genome shotgun (WGS) entry which is preliminary data.</text>
</comment>
<dbReference type="InterPro" id="IPR018317">
    <property type="entry name" value="QueC"/>
</dbReference>
<dbReference type="RefSeq" id="WP_005623866.1">
    <property type="nucleotide sequence ID" value="NZ_GL831080.1"/>
</dbReference>
<comment type="catalytic activity">
    <reaction evidence="10 11">
        <text>7-carboxy-7-carbaguanine + NH4(+) + 2 ATP = 7-cyano-7-carbaguanine + 2 AMP + 2 diphosphate + 2 H(+)</text>
        <dbReference type="Rhea" id="RHEA:27982"/>
        <dbReference type="ChEBI" id="CHEBI:15378"/>
        <dbReference type="ChEBI" id="CHEBI:28938"/>
        <dbReference type="ChEBI" id="CHEBI:30616"/>
        <dbReference type="ChEBI" id="CHEBI:33019"/>
        <dbReference type="ChEBI" id="CHEBI:45075"/>
        <dbReference type="ChEBI" id="CHEBI:61036"/>
        <dbReference type="ChEBI" id="CHEBI:456215"/>
        <dbReference type="EC" id="6.3.4.20"/>
    </reaction>
</comment>
<feature type="binding site" evidence="11">
    <location>
        <position position="201"/>
    </location>
    <ligand>
        <name>Zn(2+)</name>
        <dbReference type="ChEBI" id="CHEBI:29105"/>
    </ligand>
</feature>
<dbReference type="Pfam" id="PF06508">
    <property type="entry name" value="QueC"/>
    <property type="match status" value="1"/>
</dbReference>
<feature type="binding site" evidence="11">
    <location>
        <position position="187"/>
    </location>
    <ligand>
        <name>Zn(2+)</name>
        <dbReference type="ChEBI" id="CHEBI:29105"/>
    </ligand>
</feature>
<comment type="similarity">
    <text evidence="8 11">Belongs to the QueC family.</text>
</comment>
<dbReference type="AlphaFoldDB" id="E8KIR2"/>
<accession>E8KIR2</accession>
<organism evidence="12 13">
    <name type="scientific">Actinobacillus ureae ATCC 25976</name>
    <dbReference type="NCBI Taxonomy" id="887324"/>
    <lineage>
        <taxon>Bacteria</taxon>
        <taxon>Pseudomonadati</taxon>
        <taxon>Pseudomonadota</taxon>
        <taxon>Gammaproteobacteria</taxon>
        <taxon>Pasteurellales</taxon>
        <taxon>Pasteurellaceae</taxon>
        <taxon>Actinobacillus</taxon>
    </lineage>
</organism>
<dbReference type="PANTHER" id="PTHR42914">
    <property type="entry name" value="7-CYANO-7-DEAZAGUANINE SYNTHASE"/>
    <property type="match status" value="1"/>
</dbReference>
<dbReference type="HAMAP" id="MF_01633">
    <property type="entry name" value="QueC"/>
    <property type="match status" value="1"/>
</dbReference>
<protein>
    <recommendedName>
        <fullName evidence="9 11">7-cyano-7-deazaguanine synthase</fullName>
        <ecNumber evidence="9 11">6.3.4.20</ecNumber>
    </recommendedName>
    <alternativeName>
        <fullName evidence="11">7-cyano-7-carbaguanine synthase</fullName>
    </alternativeName>
    <alternativeName>
        <fullName evidence="11">PreQ(0) synthase</fullName>
    </alternativeName>
    <alternativeName>
        <fullName evidence="11">Queuosine biosynthesis protein QueC</fullName>
    </alternativeName>
</protein>
<keyword evidence="2 11" id="KW-0436">Ligase</keyword>
<evidence type="ECO:0000256" key="3">
    <source>
        <dbReference type="ARBA" id="ARBA00022723"/>
    </source>
</evidence>
<comment type="cofactor">
    <cofactor evidence="11">
        <name>Zn(2+)</name>
        <dbReference type="ChEBI" id="CHEBI:29105"/>
    </cofactor>
    <text evidence="11">Binds 1 zinc ion per subunit.</text>
</comment>
<reference evidence="12 13" key="1">
    <citation type="submission" date="2011-01" db="EMBL/GenBank/DDBJ databases">
        <authorList>
            <person name="Muzny D."/>
            <person name="Qin X."/>
            <person name="Deng J."/>
            <person name="Jiang H."/>
            <person name="Liu Y."/>
            <person name="Qu J."/>
            <person name="Song X.-Z."/>
            <person name="Zhang L."/>
            <person name="Thornton R."/>
            <person name="Coyle M."/>
            <person name="Francisco L."/>
            <person name="Jackson L."/>
            <person name="Javaid M."/>
            <person name="Korchina V."/>
            <person name="Kovar C."/>
            <person name="Mata R."/>
            <person name="Mathew T."/>
            <person name="Ngo R."/>
            <person name="Nguyen L."/>
            <person name="Nguyen N."/>
            <person name="Okwuonu G."/>
            <person name="Ongeri F."/>
            <person name="Pham C."/>
            <person name="Simmons D."/>
            <person name="Wilczek-Boney K."/>
            <person name="Hale W."/>
            <person name="Jakkamsetti A."/>
            <person name="Pham P."/>
            <person name="Ruth R."/>
            <person name="San Lucas F."/>
            <person name="Warren J."/>
            <person name="Zhang J."/>
            <person name="Zhao Z."/>
            <person name="Zhou C."/>
            <person name="Zhu D."/>
            <person name="Lee S."/>
            <person name="Bess C."/>
            <person name="Blankenburg K."/>
            <person name="Forbes L."/>
            <person name="Fu Q."/>
            <person name="Gubbala S."/>
            <person name="Hirani K."/>
            <person name="Jayaseelan J.C."/>
            <person name="Lara F."/>
            <person name="Munidasa M."/>
            <person name="Palculict T."/>
            <person name="Patil S."/>
            <person name="Pu L.-L."/>
            <person name="Saada N."/>
            <person name="Tang L."/>
            <person name="Weissenberger G."/>
            <person name="Zhu Y."/>
            <person name="Hemphill L."/>
            <person name="Shang Y."/>
            <person name="Youmans B."/>
            <person name="Ayvaz T."/>
            <person name="Ross M."/>
            <person name="Santibanez J."/>
            <person name="Aqrawi P."/>
            <person name="Gross S."/>
            <person name="Joshi V."/>
            <person name="Fowler G."/>
            <person name="Nazareth L."/>
            <person name="Reid J."/>
            <person name="Worley K."/>
            <person name="Petrosino J."/>
            <person name="Highlander S."/>
            <person name="Gibbs R."/>
        </authorList>
    </citation>
    <scope>NUCLEOTIDE SEQUENCE [LARGE SCALE GENOMIC DNA]</scope>
    <source>
        <strain evidence="12 13">ATCC 25976</strain>
    </source>
</reference>
<dbReference type="GO" id="GO:0008270">
    <property type="term" value="F:zinc ion binding"/>
    <property type="evidence" value="ECO:0007669"/>
    <property type="project" value="UniProtKB-UniRule"/>
</dbReference>